<keyword evidence="3" id="KW-1185">Reference proteome</keyword>
<sequence>MEAMDVKSARSLGAELVGKLPWQEIADSPTIRYYTDWSRFEGFKRLEAAPRVELPVSGCEVVVYNGVLLGAGRCGRVEVGVADDVFKEIQINSKILALHAAALREPVSVRVRGSVGPLVVKLLASERGAHVASHVVLDIDSAASGSVVIYVEAGEGVMHTAVVEGVAGGGVEYVLVSRGGGPQYVHSALSVRSALYARPLVMGGVMNSVREEYVTGEGASVEVVGLELGTGASRLDHVVSVINDAPRGRGRARLYAVAADKSFVTQRAVGRITKRGVGSDSAVEGVVYIAGEGAVANTQPIILVETGEVEGARHSAADAALDEEREYYLRARGVRREDLPKLLIASLIDQYLSSLSAQARGFVEEVVKAPGVL</sequence>
<dbReference type="KEGG" id="pyr:P186_2379"/>
<dbReference type="Pfam" id="PF01458">
    <property type="entry name" value="SUFBD_core"/>
    <property type="match status" value="1"/>
</dbReference>
<dbReference type="SUPFAM" id="SSF101960">
    <property type="entry name" value="Stabilizer of iron transporter SufD"/>
    <property type="match status" value="1"/>
</dbReference>
<dbReference type="AlphaFoldDB" id="G7VC79"/>
<evidence type="ECO:0000313" key="3">
    <source>
        <dbReference type="Proteomes" id="UP000005867"/>
    </source>
</evidence>
<dbReference type="PANTHER" id="PTHR43575:SF1">
    <property type="entry name" value="PROTEIN ABCI7, CHLOROPLASTIC"/>
    <property type="match status" value="1"/>
</dbReference>
<dbReference type="STRING" id="1104324.P186_2379"/>
<organism evidence="2 3">
    <name type="scientific">Pyrobaculum ferrireducens</name>
    <dbReference type="NCBI Taxonomy" id="1104324"/>
    <lineage>
        <taxon>Archaea</taxon>
        <taxon>Thermoproteota</taxon>
        <taxon>Thermoprotei</taxon>
        <taxon>Thermoproteales</taxon>
        <taxon>Thermoproteaceae</taxon>
        <taxon>Pyrobaculum</taxon>
    </lineage>
</organism>
<dbReference type="Proteomes" id="UP000005867">
    <property type="component" value="Chromosome"/>
</dbReference>
<dbReference type="InterPro" id="IPR055346">
    <property type="entry name" value="Fe-S_cluster_assembly_SufBD"/>
</dbReference>
<dbReference type="EMBL" id="CP003098">
    <property type="protein sequence ID" value="AET33765.1"/>
    <property type="molecule type" value="Genomic_DNA"/>
</dbReference>
<accession>G7VC79</accession>
<proteinExistence type="predicted"/>
<dbReference type="InterPro" id="IPR037284">
    <property type="entry name" value="SUF_FeS_clus_asmbl_SufBD_sf"/>
</dbReference>
<dbReference type="BioCyc" id="PSP1104324:GJSN-2325-MONOMER"/>
<dbReference type="GO" id="GO:0016226">
    <property type="term" value="P:iron-sulfur cluster assembly"/>
    <property type="evidence" value="ECO:0007669"/>
    <property type="project" value="InterPro"/>
</dbReference>
<dbReference type="HOGENOM" id="CLU_736928_0_0_2"/>
<feature type="domain" description="SUF system FeS cluster assembly SufBD core" evidence="1">
    <location>
        <begin position="127"/>
        <end position="345"/>
    </location>
</feature>
<evidence type="ECO:0000313" key="2">
    <source>
        <dbReference type="EMBL" id="AET33765.1"/>
    </source>
</evidence>
<name>G7VC79_9CREN</name>
<evidence type="ECO:0000259" key="1">
    <source>
        <dbReference type="Pfam" id="PF01458"/>
    </source>
</evidence>
<protein>
    <submittedName>
        <fullName evidence="2">SufBD protein</fullName>
    </submittedName>
</protein>
<dbReference type="InterPro" id="IPR000825">
    <property type="entry name" value="SUF_FeS_clus_asmbl_SufBD_core"/>
</dbReference>
<dbReference type="eggNOG" id="arCOG01715">
    <property type="taxonomic scope" value="Archaea"/>
</dbReference>
<dbReference type="PANTHER" id="PTHR43575">
    <property type="entry name" value="PROTEIN ABCI7, CHLOROPLASTIC"/>
    <property type="match status" value="1"/>
</dbReference>
<gene>
    <name evidence="2" type="ORF">P186_2379</name>
</gene>
<reference evidence="2 3" key="1">
    <citation type="journal article" date="2012" name="J. Bacteriol.">
        <title>Complete genome sequence of strain 1860, a crenarchaeon of the genus pyrobaculum able to grow with various electron acceptors.</title>
        <authorList>
            <person name="Mardanov A.V."/>
            <person name="Gumerov V.M."/>
            <person name="Slobodkina G.B."/>
            <person name="Beletsky A.V."/>
            <person name="Bonch-Osmolovskaya E.A."/>
            <person name="Ravin N.V."/>
            <person name="Skryabin K.G."/>
        </authorList>
    </citation>
    <scope>NUCLEOTIDE SEQUENCE [LARGE SCALE GENOMIC DNA]</scope>
    <source>
        <strain evidence="2 3">1860</strain>
    </source>
</reference>